<accession>A0A9P7UK56</accession>
<dbReference type="EMBL" id="JAESDN010000001">
    <property type="protein sequence ID" value="KAG7057503.1"/>
    <property type="molecule type" value="Genomic_DNA"/>
</dbReference>
<sequence>MCVRFGAENSSPFAIHFHVLASLQLHCFNAPIAMKLLNCSSLQIEEFSGLSIPDSYAILSHRWEADHEEATYQDFGKPDVIARKKGWKKIQHFCRLALQQGYKYAWVDTCCINKQDFTELTEAINSMFKWYARSSFCYAYLSDVGVDGVSLQQSQWFTRGWTLQELIAPSRVEFFDKDWNYIGSRADLCDIIQQRTNIDRSILVAGSGRVEGLLTTIPVARRMSWASGRTTKREEDLAYCLLGVFGVKMPLLYGEGNRAFIRLQEEIIKETNDLSIFAWSAPTHSPLGYFGILAMSPSAFQTANDIVLSSDIKYNPEYAITNKGLKITTETSLMPDGAHFLSLRCHRSSDPGRRHLGILLRDQGGNVFLRWKTGRLWSLEHSAPGVNHTMFISKFLEPDVAETLVGNMNSVYRNAFCFPPTPPGVQFVKAHPDGMWSSSRRMFITQGLDTFDGYVQYRTSGAADQNFIVACGFTGGGANPWVCLAANINETQHIFQTAMDGDMIKLREIGSKRGVTKTKISFGMSRRVEDRPVVLSLGMETRMLEGQPVFSIFVDQRTDWGDLCSVM</sequence>
<dbReference type="InterPro" id="IPR010730">
    <property type="entry name" value="HET"/>
</dbReference>
<dbReference type="Pfam" id="PF26640">
    <property type="entry name" value="DUF8212"/>
    <property type="match status" value="1"/>
</dbReference>
<evidence type="ECO:0000313" key="4">
    <source>
        <dbReference type="Proteomes" id="UP000699042"/>
    </source>
</evidence>
<organism evidence="3 4">
    <name type="scientific">Colletotrichum scovillei</name>
    <dbReference type="NCBI Taxonomy" id="1209932"/>
    <lineage>
        <taxon>Eukaryota</taxon>
        <taxon>Fungi</taxon>
        <taxon>Dikarya</taxon>
        <taxon>Ascomycota</taxon>
        <taxon>Pezizomycotina</taxon>
        <taxon>Sordariomycetes</taxon>
        <taxon>Hypocreomycetidae</taxon>
        <taxon>Glomerellales</taxon>
        <taxon>Glomerellaceae</taxon>
        <taxon>Colletotrichum</taxon>
        <taxon>Colletotrichum acutatum species complex</taxon>
    </lineage>
</organism>
<evidence type="ECO:0000259" key="1">
    <source>
        <dbReference type="Pfam" id="PF06985"/>
    </source>
</evidence>
<comment type="caution">
    <text evidence="3">The sequence shown here is derived from an EMBL/GenBank/DDBJ whole genome shotgun (WGS) entry which is preliminary data.</text>
</comment>
<dbReference type="PANTHER" id="PTHR10622">
    <property type="entry name" value="HET DOMAIN-CONTAINING PROTEIN"/>
    <property type="match status" value="1"/>
</dbReference>
<feature type="domain" description="Heterokaryon incompatibility" evidence="1">
    <location>
        <begin position="56"/>
        <end position="145"/>
    </location>
</feature>
<keyword evidence="4" id="KW-1185">Reference proteome</keyword>
<evidence type="ECO:0000259" key="2">
    <source>
        <dbReference type="Pfam" id="PF26640"/>
    </source>
</evidence>
<protein>
    <submittedName>
        <fullName evidence="3">HET domain-containing protein</fullName>
    </submittedName>
</protein>
<dbReference type="Proteomes" id="UP000699042">
    <property type="component" value="Unassembled WGS sequence"/>
</dbReference>
<dbReference type="InterPro" id="IPR058525">
    <property type="entry name" value="DUF8212"/>
</dbReference>
<gene>
    <name evidence="3" type="ORF">JMJ77_004889</name>
</gene>
<dbReference type="PANTHER" id="PTHR10622:SF12">
    <property type="entry name" value="HET DOMAIN-CONTAINING PROTEIN"/>
    <property type="match status" value="1"/>
</dbReference>
<reference evidence="3" key="1">
    <citation type="submission" date="2021-05" db="EMBL/GenBank/DDBJ databases">
        <title>Comparative genomics of three Colletotrichum scovillei strains and genetic complementation revealed genes involved fungal growth and virulence on chili pepper.</title>
        <authorList>
            <person name="Hsieh D.-K."/>
            <person name="Chuang S.-C."/>
            <person name="Chen C.-Y."/>
            <person name="Chao Y.-T."/>
            <person name="Lu M.-Y.J."/>
            <person name="Lee M.-H."/>
            <person name="Shih M.-C."/>
        </authorList>
    </citation>
    <scope>NUCLEOTIDE SEQUENCE</scope>
    <source>
        <strain evidence="3">Coll-153</strain>
    </source>
</reference>
<dbReference type="AlphaFoldDB" id="A0A9P7UK56"/>
<name>A0A9P7UK56_9PEZI</name>
<feature type="domain" description="DUF8212" evidence="2">
    <location>
        <begin position="258"/>
        <end position="282"/>
    </location>
</feature>
<dbReference type="Pfam" id="PF06985">
    <property type="entry name" value="HET"/>
    <property type="match status" value="1"/>
</dbReference>
<evidence type="ECO:0000313" key="3">
    <source>
        <dbReference type="EMBL" id="KAG7057503.1"/>
    </source>
</evidence>
<proteinExistence type="predicted"/>